<dbReference type="AlphaFoldDB" id="A0A4R1FK69"/>
<dbReference type="Proteomes" id="UP000294856">
    <property type="component" value="Unassembled WGS sequence"/>
</dbReference>
<dbReference type="EMBL" id="SMFR01000005">
    <property type="protein sequence ID" value="TCJ93684.1"/>
    <property type="molecule type" value="Genomic_DNA"/>
</dbReference>
<proteinExistence type="predicted"/>
<accession>A0A4R1FK69</accession>
<protein>
    <recommendedName>
        <fullName evidence="3">Adenylate kinase family enzyme</fullName>
    </recommendedName>
</protein>
<name>A0A4R1FK69_9NOCA</name>
<organism evidence="1 2">
    <name type="scientific">Nocardia alba</name>
    <dbReference type="NCBI Taxonomy" id="225051"/>
    <lineage>
        <taxon>Bacteria</taxon>
        <taxon>Bacillati</taxon>
        <taxon>Actinomycetota</taxon>
        <taxon>Actinomycetes</taxon>
        <taxon>Mycobacteriales</taxon>
        <taxon>Nocardiaceae</taxon>
        <taxon>Nocardia</taxon>
    </lineage>
</organism>
<dbReference type="PANTHER" id="PTHR37816:SF3">
    <property type="entry name" value="MODULATES DNA TOPOLOGY"/>
    <property type="match status" value="1"/>
</dbReference>
<dbReference type="InterPro" id="IPR052922">
    <property type="entry name" value="Cytidylate_Kinase-2"/>
</dbReference>
<evidence type="ECO:0008006" key="3">
    <source>
        <dbReference type="Google" id="ProtNLM"/>
    </source>
</evidence>
<keyword evidence="2" id="KW-1185">Reference proteome</keyword>
<dbReference type="InterPro" id="IPR027417">
    <property type="entry name" value="P-loop_NTPase"/>
</dbReference>
<dbReference type="RefSeq" id="WP_067456099.1">
    <property type="nucleotide sequence ID" value="NZ_SMFR01000005.1"/>
</dbReference>
<dbReference type="PANTHER" id="PTHR37816">
    <property type="entry name" value="YALI0E33011P"/>
    <property type="match status" value="1"/>
</dbReference>
<dbReference type="SUPFAM" id="SSF52540">
    <property type="entry name" value="P-loop containing nucleoside triphosphate hydrolases"/>
    <property type="match status" value="1"/>
</dbReference>
<comment type="caution">
    <text evidence="1">The sequence shown here is derived from an EMBL/GenBank/DDBJ whole genome shotgun (WGS) entry which is preliminary data.</text>
</comment>
<dbReference type="Gene3D" id="3.40.50.300">
    <property type="entry name" value="P-loop containing nucleotide triphosphate hydrolases"/>
    <property type="match status" value="1"/>
</dbReference>
<gene>
    <name evidence="1" type="ORF">DFR71_5534</name>
</gene>
<dbReference type="OrthoDB" id="3199600at2"/>
<evidence type="ECO:0000313" key="2">
    <source>
        <dbReference type="Proteomes" id="UP000294856"/>
    </source>
</evidence>
<dbReference type="STRING" id="1210063.GCA_001612665_05014"/>
<sequence>MKRIVILGRGGAGKSTLAHQLGTATGLPVTELDKHFWPPDLTPLPPDQWRATQHRLINGEGWILDGDLGPFDALEVRLRAADTIVVLDLSLWICAWRALRRSRENLTFWRWLIGYRRHSLPLITTAIADHAPTATVHLLRHPRDIEHFLTEARNHPPEDPRRNP</sequence>
<evidence type="ECO:0000313" key="1">
    <source>
        <dbReference type="EMBL" id="TCJ93684.1"/>
    </source>
</evidence>
<reference evidence="1 2" key="1">
    <citation type="submission" date="2019-03" db="EMBL/GenBank/DDBJ databases">
        <title>Genomic Encyclopedia of Type Strains, Phase IV (KMG-IV): sequencing the most valuable type-strain genomes for metagenomic binning, comparative biology and taxonomic classification.</title>
        <authorList>
            <person name="Goeker M."/>
        </authorList>
    </citation>
    <scope>NUCLEOTIDE SEQUENCE [LARGE SCALE GENOMIC DNA]</scope>
    <source>
        <strain evidence="1 2">DSM 44684</strain>
    </source>
</reference>